<proteinExistence type="predicted"/>
<gene>
    <name evidence="1" type="ORF">HAX54_022950</name>
</gene>
<dbReference type="InterPro" id="IPR014710">
    <property type="entry name" value="RmlC-like_jellyroll"/>
</dbReference>
<dbReference type="Gene3D" id="2.60.120.10">
    <property type="entry name" value="Jelly Rolls"/>
    <property type="match status" value="1"/>
</dbReference>
<evidence type="ECO:0000313" key="2">
    <source>
        <dbReference type="Proteomes" id="UP000823775"/>
    </source>
</evidence>
<name>A0ABS8UXD9_DATST</name>
<accession>A0ABS8UXD9</accession>
<dbReference type="EMBL" id="JACEIK010002778">
    <property type="protein sequence ID" value="MCD9638797.1"/>
    <property type="molecule type" value="Genomic_DNA"/>
</dbReference>
<reference evidence="1 2" key="1">
    <citation type="journal article" date="2021" name="BMC Genomics">
        <title>Datura genome reveals duplications of psychoactive alkaloid biosynthetic genes and high mutation rate following tissue culture.</title>
        <authorList>
            <person name="Rajewski A."/>
            <person name="Carter-House D."/>
            <person name="Stajich J."/>
            <person name="Litt A."/>
        </authorList>
    </citation>
    <scope>NUCLEOTIDE SEQUENCE [LARGE SCALE GENOMIC DNA]</scope>
    <source>
        <strain evidence="1">AR-01</strain>
    </source>
</reference>
<comment type="caution">
    <text evidence="1">The sequence shown here is derived from an EMBL/GenBank/DDBJ whole genome shotgun (WGS) entry which is preliminary data.</text>
</comment>
<organism evidence="1 2">
    <name type="scientific">Datura stramonium</name>
    <name type="common">Jimsonweed</name>
    <name type="synonym">Common thornapple</name>
    <dbReference type="NCBI Taxonomy" id="4076"/>
    <lineage>
        <taxon>Eukaryota</taxon>
        <taxon>Viridiplantae</taxon>
        <taxon>Streptophyta</taxon>
        <taxon>Embryophyta</taxon>
        <taxon>Tracheophyta</taxon>
        <taxon>Spermatophyta</taxon>
        <taxon>Magnoliopsida</taxon>
        <taxon>eudicotyledons</taxon>
        <taxon>Gunneridae</taxon>
        <taxon>Pentapetalae</taxon>
        <taxon>asterids</taxon>
        <taxon>lamiids</taxon>
        <taxon>Solanales</taxon>
        <taxon>Solanaceae</taxon>
        <taxon>Solanoideae</taxon>
        <taxon>Datureae</taxon>
        <taxon>Datura</taxon>
    </lineage>
</organism>
<evidence type="ECO:0000313" key="1">
    <source>
        <dbReference type="EMBL" id="MCD9638797.1"/>
    </source>
</evidence>
<dbReference type="Proteomes" id="UP000823775">
    <property type="component" value="Unassembled WGS sequence"/>
</dbReference>
<keyword evidence="2" id="KW-1185">Reference proteome</keyword>
<sequence length="275" mass="30259">MESSYGIEKLIQLAASQLSDQLPESREAARALLLELQNVYEKTLDMMPTEVSEDPKQISWEHFCQLKLTLSAQAVLRATNASQATTADFLKGGSISGGESSRYSESGRQEFESWNAELAETILSTTFLLLFAYDLDPLQDLCVVAPDPSQSAVLVNGKYCKDPNQANPNDFFASGFNPRVKPGEQVLGQSRLGYGFWPSSLGPVSSFELGPKLGLGVWSESIWVCVQSRFRELESSPKLGRVRSRVLSPILGLELGSRVYGSDRFMPGSSLKKDF</sequence>
<protein>
    <submittedName>
        <fullName evidence="1">Uncharacterized protein</fullName>
    </submittedName>
</protein>